<dbReference type="InterPro" id="IPR026899">
    <property type="entry name" value="FKS1-like_dom1"/>
</dbReference>
<accession>A0A565AN34</accession>
<proteinExistence type="predicted"/>
<gene>
    <name evidence="2" type="ORF">ANE_LOCUS884</name>
</gene>
<organism evidence="2 3">
    <name type="scientific">Arabis nemorensis</name>
    <dbReference type="NCBI Taxonomy" id="586526"/>
    <lineage>
        <taxon>Eukaryota</taxon>
        <taxon>Viridiplantae</taxon>
        <taxon>Streptophyta</taxon>
        <taxon>Embryophyta</taxon>
        <taxon>Tracheophyta</taxon>
        <taxon>Spermatophyta</taxon>
        <taxon>Magnoliopsida</taxon>
        <taxon>eudicotyledons</taxon>
        <taxon>Gunneridae</taxon>
        <taxon>Pentapetalae</taxon>
        <taxon>rosids</taxon>
        <taxon>malvids</taxon>
        <taxon>Brassicales</taxon>
        <taxon>Brassicaceae</taxon>
        <taxon>Arabideae</taxon>
        <taxon>Arabis</taxon>
    </lineage>
</organism>
<comment type="caution">
    <text evidence="2">The sequence shown here is derived from an EMBL/GenBank/DDBJ whole genome shotgun (WGS) entry which is preliminary data.</text>
</comment>
<keyword evidence="3" id="KW-1185">Reference proteome</keyword>
<dbReference type="EMBL" id="CABITT030000001">
    <property type="protein sequence ID" value="VVA90439.1"/>
    <property type="molecule type" value="Genomic_DNA"/>
</dbReference>
<evidence type="ECO:0000313" key="3">
    <source>
        <dbReference type="Proteomes" id="UP000489600"/>
    </source>
</evidence>
<evidence type="ECO:0000259" key="1">
    <source>
        <dbReference type="SMART" id="SM01205"/>
    </source>
</evidence>
<dbReference type="Proteomes" id="UP000489600">
    <property type="component" value="Unassembled WGS sequence"/>
</dbReference>
<dbReference type="AlphaFoldDB" id="A0A565AN34"/>
<dbReference type="PANTHER" id="PTHR12741">
    <property type="entry name" value="LYST-INTERACTING PROTEIN LIP5 DOPAMINE RESPONSIVE PROTEIN DRG-1"/>
    <property type="match status" value="1"/>
</dbReference>
<name>A0A565AN34_9BRAS</name>
<dbReference type="GO" id="GO:0046527">
    <property type="term" value="F:glucosyltransferase activity"/>
    <property type="evidence" value="ECO:0007669"/>
    <property type="project" value="TreeGrafter"/>
</dbReference>
<evidence type="ECO:0000313" key="2">
    <source>
        <dbReference type="EMBL" id="VVA90439.1"/>
    </source>
</evidence>
<feature type="domain" description="1,3-beta-glucan synthase component FKS1-like" evidence="1">
    <location>
        <begin position="109"/>
        <end position="170"/>
    </location>
</feature>
<dbReference type="OrthoDB" id="1880850at2759"/>
<sequence>MSLPEIQATVIALRNTRGLPWPAGHKKKLDEDMLDWLQTMFGFQKDNVSNQREHLILLLANVHIRQFPRPEQQPKVADYSARGSAAETAVHGTLSFNMGRGCKPEIHARMPLLYIYHHMAFELYEMLAGSISPMTGEHVKPTYGGEDEAFLQKVVTPILSDTVSRILPPQPTTG</sequence>
<dbReference type="SMART" id="SM01205">
    <property type="entry name" value="FKS1_dom1"/>
    <property type="match status" value="1"/>
</dbReference>
<dbReference type="GO" id="GO:0005886">
    <property type="term" value="C:plasma membrane"/>
    <property type="evidence" value="ECO:0007669"/>
    <property type="project" value="TreeGrafter"/>
</dbReference>
<protein>
    <recommendedName>
        <fullName evidence="1">1,3-beta-glucan synthase component FKS1-like domain-containing protein</fullName>
    </recommendedName>
</protein>
<reference evidence="2" key="1">
    <citation type="submission" date="2019-07" db="EMBL/GenBank/DDBJ databases">
        <authorList>
            <person name="Dittberner H."/>
        </authorList>
    </citation>
    <scope>NUCLEOTIDE SEQUENCE [LARGE SCALE GENOMIC DNA]</scope>
</reference>
<dbReference type="PANTHER" id="PTHR12741:SF70">
    <property type="entry name" value="CALLOSE SYNTHASE 2-RELATED"/>
    <property type="match status" value="1"/>
</dbReference>